<dbReference type="OrthoDB" id="9806254at2"/>
<evidence type="ECO:0000256" key="7">
    <source>
        <dbReference type="ARBA" id="ARBA00022532"/>
    </source>
</evidence>
<evidence type="ECO:0000256" key="4">
    <source>
        <dbReference type="ARBA" id="ARBA00013013"/>
    </source>
</evidence>
<feature type="binding site" evidence="17">
    <location>
        <begin position="339"/>
        <end position="345"/>
    </location>
    <ligand>
        <name>NADP(+)</name>
        <dbReference type="ChEBI" id="CHEBI:58349"/>
    </ligand>
</feature>
<dbReference type="FunFam" id="3.40.718.10:FF:000005">
    <property type="entry name" value="Isocitrate dehydrogenase [NADP]"/>
    <property type="match status" value="1"/>
</dbReference>
<reference evidence="23 24" key="1">
    <citation type="submission" date="2012-12" db="EMBL/GenBank/DDBJ databases">
        <title>Genome Assembly of Photobacterium sp. AK15.</title>
        <authorList>
            <person name="Khatri I."/>
            <person name="Vaidya B."/>
            <person name="Srinivas T.N.R."/>
            <person name="Subramanian S."/>
            <person name="Pinnaka A."/>
        </authorList>
    </citation>
    <scope>NUCLEOTIDE SEQUENCE [LARGE SCALE GENOMIC DNA]</scope>
    <source>
        <strain evidence="23 24">AK15</strain>
    </source>
</reference>
<comment type="subunit">
    <text evidence="3">Homodimer.</text>
</comment>
<evidence type="ECO:0000256" key="5">
    <source>
        <dbReference type="ARBA" id="ARBA00019562"/>
    </source>
</evidence>
<evidence type="ECO:0000256" key="8">
    <source>
        <dbReference type="ARBA" id="ARBA00022553"/>
    </source>
</evidence>
<dbReference type="PANTHER" id="PTHR43504:SF1">
    <property type="entry name" value="ISOCITRATE DEHYDROGENASE [NADP]"/>
    <property type="match status" value="1"/>
</dbReference>
<evidence type="ECO:0000256" key="21">
    <source>
        <dbReference type="RuleBase" id="RU004446"/>
    </source>
</evidence>
<feature type="binding site" evidence="16">
    <location>
        <position position="116"/>
    </location>
    <ligand>
        <name>D-threo-isocitrate</name>
        <dbReference type="ChEBI" id="CHEBI:15562"/>
    </ligand>
</feature>
<evidence type="ECO:0000256" key="3">
    <source>
        <dbReference type="ARBA" id="ARBA00011738"/>
    </source>
</evidence>
<evidence type="ECO:0000256" key="12">
    <source>
        <dbReference type="ARBA" id="ARBA00023002"/>
    </source>
</evidence>
<dbReference type="SMART" id="SM01329">
    <property type="entry name" value="Iso_dh"/>
    <property type="match status" value="1"/>
</dbReference>
<evidence type="ECO:0000313" key="24">
    <source>
        <dbReference type="Proteomes" id="UP000011134"/>
    </source>
</evidence>
<feature type="modified residue" description="Phosphoserine" evidence="20">
    <location>
        <position position="114"/>
    </location>
</feature>
<feature type="modified residue" description="N6-acetyllysine" evidence="20">
    <location>
        <position position="143"/>
    </location>
</feature>
<comment type="caution">
    <text evidence="23">The sequence shown here is derived from an EMBL/GenBank/DDBJ whole genome shotgun (WGS) entry which is preliminary data.</text>
</comment>
<dbReference type="NCBIfam" id="NF005425">
    <property type="entry name" value="PRK07006.1"/>
    <property type="match status" value="1"/>
</dbReference>
<proteinExistence type="inferred from homology"/>
<feature type="binding site" evidence="17">
    <location>
        <position position="352"/>
    </location>
    <ligand>
        <name>NADP(+)</name>
        <dbReference type="ChEBI" id="CHEBI:58349"/>
    </ligand>
</feature>
<keyword evidence="6 21" id="KW-0329">Glyoxylate bypass</keyword>
<dbReference type="SUPFAM" id="SSF53659">
    <property type="entry name" value="Isocitrate/Isopropylmalate dehydrogenase-like"/>
    <property type="match status" value="1"/>
</dbReference>
<feature type="binding site" evidence="17">
    <location>
        <position position="391"/>
    </location>
    <ligand>
        <name>NADP(+)</name>
        <dbReference type="ChEBI" id="CHEBI:58349"/>
    </ligand>
</feature>
<dbReference type="InterPro" id="IPR024084">
    <property type="entry name" value="IsoPropMal-DH-like_dom"/>
</dbReference>
<keyword evidence="11 17" id="KW-0521">NADP</keyword>
<comment type="catalytic activity">
    <reaction evidence="14">
        <text>D-threo-isocitrate + NADP(+) = 2-oxoglutarate + CO2 + NADPH</text>
        <dbReference type="Rhea" id="RHEA:19629"/>
        <dbReference type="ChEBI" id="CHEBI:15562"/>
        <dbReference type="ChEBI" id="CHEBI:16526"/>
        <dbReference type="ChEBI" id="CHEBI:16810"/>
        <dbReference type="ChEBI" id="CHEBI:57783"/>
        <dbReference type="ChEBI" id="CHEBI:58349"/>
        <dbReference type="EC" id="1.1.1.42"/>
    </reaction>
</comment>
<feature type="domain" description="Isopropylmalate dehydrogenase-like" evidence="22">
    <location>
        <begin position="29"/>
        <end position="412"/>
    </location>
</feature>
<keyword evidence="12" id="KW-0560">Oxidoreductase</keyword>
<dbReference type="RefSeq" id="WP_007467287.1">
    <property type="nucleotide sequence ID" value="NZ_AMZO01000021.1"/>
</dbReference>
<dbReference type="NCBIfam" id="TIGR00183">
    <property type="entry name" value="prok_nadp_idh"/>
    <property type="match status" value="1"/>
</dbReference>
<evidence type="ECO:0000256" key="15">
    <source>
        <dbReference type="ARBA" id="ARBA00046127"/>
    </source>
</evidence>
<name>L8JC95_9GAMM</name>
<accession>L8JC95</accession>
<comment type="cofactor">
    <cofactor evidence="1">
        <name>Mn(2+)</name>
        <dbReference type="ChEBI" id="CHEBI:29035"/>
    </cofactor>
</comment>
<evidence type="ECO:0000256" key="19">
    <source>
        <dbReference type="PIRSR" id="PIRSR604439-4"/>
    </source>
</evidence>
<evidence type="ECO:0000256" key="20">
    <source>
        <dbReference type="PIRSR" id="PIRSR604439-5"/>
    </source>
</evidence>
<protein>
    <recommendedName>
        <fullName evidence="5 21">Isocitrate dehydrogenase [NADP]</fullName>
        <ecNumber evidence="4 21">1.1.1.42</ecNumber>
    </recommendedName>
</protein>
<keyword evidence="8" id="KW-0597">Phosphoprotein</keyword>
<evidence type="ECO:0000256" key="6">
    <source>
        <dbReference type="ARBA" id="ARBA00022435"/>
    </source>
</evidence>
<evidence type="ECO:0000259" key="22">
    <source>
        <dbReference type="SMART" id="SM01329"/>
    </source>
</evidence>
<dbReference type="PANTHER" id="PTHR43504">
    <property type="entry name" value="ISOCITRATE DEHYDROGENASE [NADP]"/>
    <property type="match status" value="1"/>
</dbReference>
<feature type="site" description="Critical for catalysis" evidence="19">
    <location>
        <position position="161"/>
    </location>
</feature>
<keyword evidence="24" id="KW-1185">Reference proteome</keyword>
<dbReference type="GO" id="GO:0006097">
    <property type="term" value="P:glyoxylate cycle"/>
    <property type="evidence" value="ECO:0007669"/>
    <property type="project" value="UniProtKB-KW"/>
</dbReference>
<organism evidence="23 24">
    <name type="scientific">Photobacterium marinum</name>
    <dbReference type="NCBI Taxonomy" id="1056511"/>
    <lineage>
        <taxon>Bacteria</taxon>
        <taxon>Pseudomonadati</taxon>
        <taxon>Pseudomonadota</taxon>
        <taxon>Gammaproteobacteria</taxon>
        <taxon>Vibrionales</taxon>
        <taxon>Vibrionaceae</taxon>
        <taxon>Photobacterium</taxon>
    </lineage>
</organism>
<keyword evidence="7 21" id="KW-0816">Tricarboxylic acid cycle</keyword>
<dbReference type="Pfam" id="PF00180">
    <property type="entry name" value="Iso_dh"/>
    <property type="match status" value="1"/>
</dbReference>
<feature type="binding site" evidence="16">
    <location>
        <position position="120"/>
    </location>
    <ligand>
        <name>D-threo-isocitrate</name>
        <dbReference type="ChEBI" id="CHEBI:15562"/>
    </ligand>
</feature>
<dbReference type="PROSITE" id="PS00470">
    <property type="entry name" value="IDH_IMDH"/>
    <property type="match status" value="1"/>
</dbReference>
<evidence type="ECO:0000313" key="23">
    <source>
        <dbReference type="EMBL" id="ELR65022.1"/>
    </source>
</evidence>
<keyword evidence="13 18" id="KW-0464">Manganese</keyword>
<comment type="function">
    <text evidence="15">Catalyzes the oxidative decarboxylation of isocitrate to 2-oxoglutarate and carbon dioxide with the concomitant reduction of NADP(+).</text>
</comment>
<feature type="binding site" evidence="16">
    <location>
        <position position="130"/>
    </location>
    <ligand>
        <name>D-threo-isocitrate</name>
        <dbReference type="ChEBI" id="CHEBI:15562"/>
    </ligand>
</feature>
<dbReference type="AlphaFoldDB" id="L8JC95"/>
<evidence type="ECO:0000256" key="1">
    <source>
        <dbReference type="ARBA" id="ARBA00001936"/>
    </source>
</evidence>
<evidence type="ECO:0000256" key="13">
    <source>
        <dbReference type="ARBA" id="ARBA00023211"/>
    </source>
</evidence>
<feature type="binding site" evidence="17">
    <location>
        <position position="105"/>
    </location>
    <ligand>
        <name>NADP(+)</name>
        <dbReference type="ChEBI" id="CHEBI:58349"/>
    </ligand>
</feature>
<feature type="modified residue" description="N6-succinyllysine" evidence="20">
    <location>
        <position position="243"/>
    </location>
</feature>
<feature type="binding site" evidence="16">
    <location>
        <position position="154"/>
    </location>
    <ligand>
        <name>D-threo-isocitrate</name>
        <dbReference type="ChEBI" id="CHEBI:15562"/>
    </ligand>
</feature>
<feature type="binding site" evidence="18">
    <location>
        <position position="307"/>
    </location>
    <ligand>
        <name>Mg(2+)</name>
        <dbReference type="ChEBI" id="CHEBI:18420"/>
    </ligand>
</feature>
<dbReference type="InterPro" id="IPR019818">
    <property type="entry name" value="IsoCit/isopropylmalate_DH_CS"/>
</dbReference>
<evidence type="ECO:0000256" key="11">
    <source>
        <dbReference type="ARBA" id="ARBA00022857"/>
    </source>
</evidence>
<dbReference type="EMBL" id="AMZO01000021">
    <property type="protein sequence ID" value="ELR65022.1"/>
    <property type="molecule type" value="Genomic_DNA"/>
</dbReference>
<sequence>MDSKVIVPANGHKITLDAQGKLVVPNNPVIPYIEGDGIGVDVSPAMIKVVDAAVDKAYGGDRKIEWMEIYTGEKSTQVYGEDAWLPQETLDFIREYKVAIKGPLTTPVGGGIRSLNVALRQELDLYICARPVRYFEGVPSPLKQPELTDMVIYRENSEDIYAGVEYQAGTEEADKVIQFLQEEMGATKIRFPQQCGIGIKPVSEEGTKRLVRAALQYTIDNDRDSLTLVHKGNIMKFTEGAFKDWGYEVAAEFGAELLDGGPWMVMKNPNTGKEIIIKDCIADAFLQQILLRPAEYDVIATMNLNGDYISDALAAQVGGIGIAPGANIGDGVALFEATHGTAPKYAGQDKVNPGSLILSAEMMLRHMGWTEAADLIISSMEAAISNKTVTYDFERLMDGATLRKCSEFADDMIEQMK</sequence>
<dbReference type="GO" id="GO:0000287">
    <property type="term" value="F:magnesium ion binding"/>
    <property type="evidence" value="ECO:0007669"/>
    <property type="project" value="InterPro"/>
</dbReference>
<comment type="cofactor">
    <cofactor evidence="18">
        <name>Mg(2+)</name>
        <dbReference type="ChEBI" id="CHEBI:18420"/>
    </cofactor>
    <cofactor evidence="18">
        <name>Mn(2+)</name>
        <dbReference type="ChEBI" id="CHEBI:29035"/>
    </cofactor>
    <text evidence="18">Binds 1 Mg(2+) or Mn(2+) ion per subunit.</text>
</comment>
<keyword evidence="9 21" id="KW-0479">Metal-binding</keyword>
<gene>
    <name evidence="23" type="ORF">C942_02116</name>
</gene>
<dbReference type="GO" id="GO:0051287">
    <property type="term" value="F:NAD binding"/>
    <property type="evidence" value="ECO:0007669"/>
    <property type="project" value="InterPro"/>
</dbReference>
<dbReference type="InterPro" id="IPR004439">
    <property type="entry name" value="Isocitrate_DH_NADP_dimer_prok"/>
</dbReference>
<evidence type="ECO:0000256" key="17">
    <source>
        <dbReference type="PIRSR" id="PIRSR604439-2"/>
    </source>
</evidence>
<dbReference type="PATRIC" id="fig|1056511.3.peg.3189"/>
<dbReference type="EC" id="1.1.1.42" evidence="4 21"/>
<dbReference type="Proteomes" id="UP000011134">
    <property type="component" value="Unassembled WGS sequence"/>
</dbReference>
<feature type="site" description="Critical for catalysis" evidence="19">
    <location>
        <position position="231"/>
    </location>
</feature>
<keyword evidence="10 18" id="KW-0460">Magnesium</keyword>
<comment type="similarity">
    <text evidence="2">Belongs to the isocitrate and isopropylmalate dehydrogenases family.</text>
</comment>
<evidence type="ECO:0000256" key="9">
    <source>
        <dbReference type="ARBA" id="ARBA00022723"/>
    </source>
</evidence>
<evidence type="ECO:0000256" key="18">
    <source>
        <dbReference type="PIRSR" id="PIRSR604439-3"/>
    </source>
</evidence>
<evidence type="ECO:0000256" key="2">
    <source>
        <dbReference type="ARBA" id="ARBA00007769"/>
    </source>
</evidence>
<evidence type="ECO:0000256" key="14">
    <source>
        <dbReference type="ARBA" id="ARBA00023554"/>
    </source>
</evidence>
<evidence type="ECO:0000256" key="16">
    <source>
        <dbReference type="PIRSR" id="PIRSR604439-1"/>
    </source>
</evidence>
<feature type="binding site" evidence="16">
    <location>
        <position position="114"/>
    </location>
    <ligand>
        <name>D-threo-isocitrate</name>
        <dbReference type="ChEBI" id="CHEBI:15562"/>
    </ligand>
</feature>
<feature type="modified residue" description="N6-succinyllysine" evidence="20">
    <location>
        <position position="101"/>
    </location>
</feature>
<dbReference type="GO" id="GO:0006099">
    <property type="term" value="P:tricarboxylic acid cycle"/>
    <property type="evidence" value="ECO:0007669"/>
    <property type="project" value="UniProtKB-UniRule"/>
</dbReference>
<dbReference type="Gene3D" id="3.40.718.10">
    <property type="entry name" value="Isopropylmalate Dehydrogenase"/>
    <property type="match status" value="1"/>
</dbReference>
<evidence type="ECO:0000256" key="10">
    <source>
        <dbReference type="ARBA" id="ARBA00022842"/>
    </source>
</evidence>
<dbReference type="GO" id="GO:0004450">
    <property type="term" value="F:isocitrate dehydrogenase (NADP+) activity"/>
    <property type="evidence" value="ECO:0007669"/>
    <property type="project" value="UniProtKB-UniRule"/>
</dbReference>
<feature type="binding site" evidence="17">
    <location>
        <position position="395"/>
    </location>
    <ligand>
        <name>NADP(+)</name>
        <dbReference type="ChEBI" id="CHEBI:58349"/>
    </ligand>
</feature>